<dbReference type="EMBL" id="WMEY01000004">
    <property type="protein sequence ID" value="MYL64352.1"/>
    <property type="molecule type" value="Genomic_DNA"/>
</dbReference>
<name>A0A845F084_9BACL</name>
<dbReference type="InterPro" id="IPR009881">
    <property type="entry name" value="DUF1433"/>
</dbReference>
<dbReference type="Proteomes" id="UP000447833">
    <property type="component" value="Unassembled WGS sequence"/>
</dbReference>
<dbReference type="PROSITE" id="PS51257">
    <property type="entry name" value="PROKAR_LIPOPROTEIN"/>
    <property type="match status" value="1"/>
</dbReference>
<dbReference type="Pfam" id="PF07252">
    <property type="entry name" value="DUF1433"/>
    <property type="match status" value="1"/>
</dbReference>
<gene>
    <name evidence="1" type="ORF">GLW07_13425</name>
</gene>
<comment type="caution">
    <text evidence="1">The sequence shown here is derived from an EMBL/GenBank/DDBJ whole genome shotgun (WGS) entry which is preliminary data.</text>
</comment>
<protein>
    <submittedName>
        <fullName evidence="1">DUF1433 domain-containing protein</fullName>
    </submittedName>
</protein>
<dbReference type="Gene3D" id="3.10.450.130">
    <property type="entry name" value="folded 79 residue fragment of lin0334 like domains"/>
    <property type="match status" value="1"/>
</dbReference>
<evidence type="ECO:0000313" key="2">
    <source>
        <dbReference type="Proteomes" id="UP000447833"/>
    </source>
</evidence>
<organism evidence="1 2">
    <name type="scientific">Guptibacillus hwajinpoensis</name>
    <dbReference type="NCBI Taxonomy" id="208199"/>
    <lineage>
        <taxon>Bacteria</taxon>
        <taxon>Bacillati</taxon>
        <taxon>Bacillota</taxon>
        <taxon>Bacilli</taxon>
        <taxon>Bacillales</taxon>
        <taxon>Guptibacillaceae</taxon>
        <taxon>Guptibacillus</taxon>
    </lineage>
</organism>
<dbReference type="AlphaFoldDB" id="A0A845F084"/>
<proteinExistence type="predicted"/>
<sequence length="109" mass="12011">MKRLVFFLSFTILIGCGVEQDPEQIDKAEASVERYLKANFQNVESVEFNNSPSAPMGGLVLEGTVNGEATFNVGVNEDYTVGRIGKGEGFPERKEACLEHSCDYGQQEE</sequence>
<accession>A0A845F084</accession>
<dbReference type="RefSeq" id="WP_160919811.1">
    <property type="nucleotide sequence ID" value="NZ_WMEY01000004.1"/>
</dbReference>
<reference evidence="1 2" key="1">
    <citation type="submission" date="2019-11" db="EMBL/GenBank/DDBJ databases">
        <title>Genome sequences of 17 halophilic strains isolated from different environments.</title>
        <authorList>
            <person name="Furrow R.E."/>
        </authorList>
    </citation>
    <scope>NUCLEOTIDE SEQUENCE [LARGE SCALE GENOMIC DNA]</scope>
    <source>
        <strain evidence="1 2">22506_14_FS</strain>
    </source>
</reference>
<evidence type="ECO:0000313" key="1">
    <source>
        <dbReference type="EMBL" id="MYL64352.1"/>
    </source>
</evidence>